<proteinExistence type="predicted"/>
<evidence type="ECO:0000313" key="3">
    <source>
        <dbReference type="Proteomes" id="UP000319335"/>
    </source>
</evidence>
<sequence length="115" mass="13458">MLYEYLFLFSLFLTILIETSVLFLLVRYYFRIDAISNSLLLFVGIFSSFSTLPYLWFLLPQFINSYENLALIGEISVFVIEAVIYYFVLKVTLQRALILSFTCNLVSFLIGLMIF</sequence>
<dbReference type="Proteomes" id="UP000319335">
    <property type="component" value="Unassembled WGS sequence"/>
</dbReference>
<dbReference type="AlphaFoldDB" id="A0A7Z8P254"/>
<dbReference type="RefSeq" id="WP_154809503.1">
    <property type="nucleotide sequence ID" value="NZ_VIAQ01000013.1"/>
</dbReference>
<keyword evidence="1" id="KW-0812">Transmembrane</keyword>
<reference evidence="2 3" key="1">
    <citation type="submission" date="2019-06" db="EMBL/GenBank/DDBJ databases">
        <title>Draft genome sequence of Methanolobus vulcani B1d.</title>
        <authorList>
            <person name="Creighbaum A.J."/>
            <person name="Ticak T."/>
            <person name="Hariraju D."/>
            <person name="Arivett B.A."/>
            <person name="Ferguson D.J.Jr."/>
        </authorList>
    </citation>
    <scope>NUCLEOTIDE SEQUENCE [LARGE SCALE GENOMIC DNA]</scope>
    <source>
        <strain evidence="2 3">B1d</strain>
    </source>
</reference>
<feature type="transmembrane region" description="Helical" evidence="1">
    <location>
        <begin position="96"/>
        <end position="114"/>
    </location>
</feature>
<feature type="transmembrane region" description="Helical" evidence="1">
    <location>
        <begin position="6"/>
        <end position="26"/>
    </location>
</feature>
<keyword evidence="3" id="KW-1185">Reference proteome</keyword>
<feature type="transmembrane region" description="Helical" evidence="1">
    <location>
        <begin position="69"/>
        <end position="89"/>
    </location>
</feature>
<dbReference type="OrthoDB" id="141618at2157"/>
<accession>A0A7Z8P254</accession>
<organism evidence="2 3">
    <name type="scientific">Methanolobus vulcani</name>
    <dbReference type="NCBI Taxonomy" id="38026"/>
    <lineage>
        <taxon>Archaea</taxon>
        <taxon>Methanobacteriati</taxon>
        <taxon>Methanobacteriota</taxon>
        <taxon>Stenosarchaea group</taxon>
        <taxon>Methanomicrobia</taxon>
        <taxon>Methanosarcinales</taxon>
        <taxon>Methanosarcinaceae</taxon>
        <taxon>Methanolobus</taxon>
    </lineage>
</organism>
<comment type="caution">
    <text evidence="2">The sequence shown here is derived from an EMBL/GenBank/DDBJ whole genome shotgun (WGS) entry which is preliminary data.</text>
</comment>
<name>A0A7Z8P254_9EURY</name>
<protein>
    <submittedName>
        <fullName evidence="2">Uncharacterized protein</fullName>
    </submittedName>
</protein>
<dbReference type="EMBL" id="VIAQ01000013">
    <property type="protein sequence ID" value="TQD25872.1"/>
    <property type="molecule type" value="Genomic_DNA"/>
</dbReference>
<feature type="transmembrane region" description="Helical" evidence="1">
    <location>
        <begin position="38"/>
        <end position="57"/>
    </location>
</feature>
<keyword evidence="1" id="KW-1133">Transmembrane helix</keyword>
<evidence type="ECO:0000256" key="1">
    <source>
        <dbReference type="SAM" id="Phobius"/>
    </source>
</evidence>
<gene>
    <name evidence="2" type="ORF">FKV42_06780</name>
</gene>
<keyword evidence="1" id="KW-0472">Membrane</keyword>
<evidence type="ECO:0000313" key="2">
    <source>
        <dbReference type="EMBL" id="TQD25872.1"/>
    </source>
</evidence>